<dbReference type="SMART" id="SM00460">
    <property type="entry name" value="TGc"/>
    <property type="match status" value="1"/>
</dbReference>
<dbReference type="Proteomes" id="UP000886043">
    <property type="component" value="Unassembled WGS sequence"/>
</dbReference>
<reference evidence="3" key="1">
    <citation type="journal article" date="2020" name="mSystems">
        <title>Genome- and Community-Level Interaction Insights into Carbon Utilization and Element Cycling Functions of Hydrothermarchaeota in Hydrothermal Sediment.</title>
        <authorList>
            <person name="Zhou Z."/>
            <person name="Liu Y."/>
            <person name="Xu W."/>
            <person name="Pan J."/>
            <person name="Luo Z.H."/>
            <person name="Li M."/>
        </authorList>
    </citation>
    <scope>NUCLEOTIDE SEQUENCE [LARGE SCALE GENOMIC DNA]</scope>
    <source>
        <strain evidence="3">HyVt-483</strain>
    </source>
</reference>
<sequence length="340" mass="38939">MLKKISVLVLFLLVVLPGFSRAEDTVSGRIIWRVKIHPREKASRARLWLPYPPTTPVQRVTDLRLRGNYRRHGFYTDPRGNLILYFEWDLTRTRHPELEVSYGVRRREVVRRDLPPALPAYDPAVFGPYLSANRYLVLNEKVRALAERITAGRKTVPEKARAIYDWVIRNLRRDPRVKGCGRGIVCEVLRRRCGKCADLNSVFVALLRAAGIPAREVFGLRLGRKPGETLTGAQHCWAEFFVPGYGWVPADPADVLKAALVKGLSPTAPELKSVREYYFGAVDAYRLAFTHGRDLILNPPQQGPPINYFVYPYLEMDGYPIDPFLGRELEFDILWEPSRN</sequence>
<name>A0A7C3GIP7_9BACT</name>
<dbReference type="InterPro" id="IPR038765">
    <property type="entry name" value="Papain-like_cys_pep_sf"/>
</dbReference>
<dbReference type="PANTHER" id="PTHR38339">
    <property type="entry name" value="TRANSGLUTAMINASE DOMAIN PROTEIN"/>
    <property type="match status" value="1"/>
</dbReference>
<evidence type="ECO:0000259" key="2">
    <source>
        <dbReference type="SMART" id="SM00460"/>
    </source>
</evidence>
<dbReference type="InterPro" id="IPR002931">
    <property type="entry name" value="Transglutaminase-like"/>
</dbReference>
<proteinExistence type="predicted"/>
<dbReference type="SUPFAM" id="SSF54001">
    <property type="entry name" value="Cysteine proteinases"/>
    <property type="match status" value="1"/>
</dbReference>
<accession>A0A7C3GIP7</accession>
<dbReference type="EMBL" id="DRMH01000135">
    <property type="protein sequence ID" value="HFC98719.1"/>
    <property type="molecule type" value="Genomic_DNA"/>
</dbReference>
<dbReference type="PANTHER" id="PTHR38339:SF1">
    <property type="entry name" value="TRANSGLUTAMINASE-LIKE DOMAIN-CONTAINING PROTEIN"/>
    <property type="match status" value="1"/>
</dbReference>
<protein>
    <submittedName>
        <fullName evidence="3">Transglutaminase</fullName>
    </submittedName>
</protein>
<evidence type="ECO:0000256" key="1">
    <source>
        <dbReference type="SAM" id="SignalP"/>
    </source>
</evidence>
<gene>
    <name evidence="3" type="ORF">ENJ40_09755</name>
</gene>
<feature type="domain" description="Transglutaminase-like" evidence="2">
    <location>
        <begin position="188"/>
        <end position="254"/>
    </location>
</feature>
<feature type="chain" id="PRO_5028263284" evidence="1">
    <location>
        <begin position="23"/>
        <end position="340"/>
    </location>
</feature>
<dbReference type="Pfam" id="PF01841">
    <property type="entry name" value="Transglut_core"/>
    <property type="match status" value="1"/>
</dbReference>
<dbReference type="Gene3D" id="3.10.620.30">
    <property type="match status" value="1"/>
</dbReference>
<comment type="caution">
    <text evidence="3">The sequence shown here is derived from an EMBL/GenBank/DDBJ whole genome shotgun (WGS) entry which is preliminary data.</text>
</comment>
<keyword evidence="1" id="KW-0732">Signal</keyword>
<organism evidence="3">
    <name type="scientific">Thermosulfurimonas dismutans</name>
    <dbReference type="NCBI Taxonomy" id="999894"/>
    <lineage>
        <taxon>Bacteria</taxon>
        <taxon>Pseudomonadati</taxon>
        <taxon>Thermodesulfobacteriota</taxon>
        <taxon>Thermodesulfobacteria</taxon>
        <taxon>Thermodesulfobacteriales</taxon>
        <taxon>Thermodesulfobacteriaceae</taxon>
        <taxon>Thermosulfurimonas</taxon>
    </lineage>
</organism>
<feature type="signal peptide" evidence="1">
    <location>
        <begin position="1"/>
        <end position="22"/>
    </location>
</feature>
<evidence type="ECO:0000313" key="3">
    <source>
        <dbReference type="EMBL" id="HFC98719.1"/>
    </source>
</evidence>
<dbReference type="AlphaFoldDB" id="A0A7C3GIP7"/>